<evidence type="ECO:0000313" key="1">
    <source>
        <dbReference type="EMBL" id="TCL54666.1"/>
    </source>
</evidence>
<dbReference type="NCBIfam" id="TIGR02591">
    <property type="entry name" value="cas_Csh1"/>
    <property type="match status" value="1"/>
</dbReference>
<proteinExistence type="predicted"/>
<dbReference type="AlphaFoldDB" id="A0A4R1QLZ5"/>
<gene>
    <name evidence="1" type="ORF">EDC14_106112</name>
</gene>
<dbReference type="Pfam" id="PF09484">
    <property type="entry name" value="Cas_TM1802"/>
    <property type="match status" value="1"/>
</dbReference>
<evidence type="ECO:0000313" key="2">
    <source>
        <dbReference type="Proteomes" id="UP000295008"/>
    </source>
</evidence>
<sequence>MLSTVKELGELISNQNRIGKLASLVENPKVKSYLHAIIIEINIDSGEGVLKGVSLEELSDRKKMLYLYRSGSSRGTDLTPVAKITEVEKTFNNKILAWFKYVEDKKKPLKLTTEDLNFLRIIWKILQESNKDLLNDLNTKLGTLSKEENAILTIKINNKYIGEFELFSRILLGLESLKDDSIGESNKVCSVCGKRQEKVSGNINTFKFYTIDKPGFIVGGFNEKLSWRNFPVCQDCKLALETGREFIESKLNFKFVYGLNYFLLPKFLLGTSTISKEIIDYFTDGPKKISMANDIVKRITADEQDILALLSSENDVMTIQFLFMRGEQSAERILLLIEDVYPSMLRKIFDAKEKTDYTWRCVEREFNFGILRKFFIKSDENKHDPDLDKYFLQIVEDVFRLRTIEKHFVLKFIMKKIRYDFNNEYESFHWTVLDGIVSLTFLIKLSLVSYKEVKNVIKSQFDDVFANIAPMLTESAAKGIFLLGALTKLLLNKQYVDRGNEPFAKQLKGLRLTERDIRGLLPKVQNKLIEYESFDKGKRQMAEEISLHLLSAGENWPLTLDEINFYFATGMNLANLIAKTIYPKKEEAV</sequence>
<keyword evidence="2" id="KW-1185">Reference proteome</keyword>
<comment type="caution">
    <text evidence="1">The sequence shown here is derived from an EMBL/GenBank/DDBJ whole genome shotgun (WGS) entry which is preliminary data.</text>
</comment>
<dbReference type="OrthoDB" id="5422815at2"/>
<name>A0A4R1QLZ5_HYDET</name>
<reference evidence="1 2" key="1">
    <citation type="submission" date="2019-03" db="EMBL/GenBank/DDBJ databases">
        <title>Genomic Encyclopedia of Type Strains, Phase IV (KMG-IV): sequencing the most valuable type-strain genomes for metagenomic binning, comparative biology and taxonomic classification.</title>
        <authorList>
            <person name="Goeker M."/>
        </authorList>
    </citation>
    <scope>NUCLEOTIDE SEQUENCE [LARGE SCALE GENOMIC DNA]</scope>
    <source>
        <strain evidence="1 2">LX-B</strain>
    </source>
</reference>
<accession>A0A4R1QLZ5</accession>
<organism evidence="1 2">
    <name type="scientific">Hydrogenispora ethanolica</name>
    <dbReference type="NCBI Taxonomy" id="1082276"/>
    <lineage>
        <taxon>Bacteria</taxon>
        <taxon>Bacillati</taxon>
        <taxon>Bacillota</taxon>
        <taxon>Hydrogenispora</taxon>
    </lineage>
</organism>
<dbReference type="Proteomes" id="UP000295008">
    <property type="component" value="Unassembled WGS sequence"/>
</dbReference>
<dbReference type="RefSeq" id="WP_132017986.1">
    <property type="nucleotide sequence ID" value="NZ_SLUN01000061.1"/>
</dbReference>
<dbReference type="InterPro" id="IPR013389">
    <property type="entry name" value="CRISPR-assoc_prot_Cas8b"/>
</dbReference>
<dbReference type="NCBIfam" id="TIGR02556">
    <property type="entry name" value="cas_TM1802"/>
    <property type="match status" value="1"/>
</dbReference>
<dbReference type="EMBL" id="SLUN01000061">
    <property type="protein sequence ID" value="TCL54666.1"/>
    <property type="molecule type" value="Genomic_DNA"/>
</dbReference>
<protein>
    <submittedName>
        <fullName evidence="1">CRISPR-associated Csh1 family protein</fullName>
    </submittedName>
</protein>
<dbReference type="InterPro" id="IPR013420">
    <property type="entry name" value="CRISPR-assoc_prot_Cas8b/Csh1_C"/>
</dbReference>